<proteinExistence type="predicted"/>
<organism evidence="1 2">
    <name type="scientific">Microbacterium phage Pumpernickel</name>
    <dbReference type="NCBI Taxonomy" id="2885983"/>
    <lineage>
        <taxon>Viruses</taxon>
        <taxon>Duplodnaviria</taxon>
        <taxon>Heunggongvirae</taxon>
        <taxon>Uroviricota</taxon>
        <taxon>Caudoviricetes</taxon>
        <taxon>Pumpernickelvirus</taxon>
        <taxon>Pumpernickelvirus pumpernickel</taxon>
    </lineage>
</organism>
<evidence type="ECO:0000313" key="1">
    <source>
        <dbReference type="EMBL" id="UDL15869.1"/>
    </source>
</evidence>
<keyword evidence="2" id="KW-1185">Reference proteome</keyword>
<dbReference type="KEGG" id="vg:80019718"/>
<protein>
    <submittedName>
        <fullName evidence="1">Terminase, ATPase domain</fullName>
    </submittedName>
</protein>
<gene>
    <name evidence="1" type="primary">78</name>
    <name evidence="1" type="ORF">SEA_PUMPERNICKEL_78</name>
</gene>
<sequence length="211" mass="23805">MLPASLTLALMSDDALSLRQRIERLPEDEYHERRALFSDEEWNSWTLTAQPWQLEPQDPNWRVWILEGGKAIGKTHAALRWALDLLLDESAKTKTIALFPTISSSDHAFDGLMNIIDYGYHAPRLIVEHDNVSGVKGIRNATTGSVLVFGRSFDIDIWRGSDATHIWADEIFNMPKDWFTSVPTATKFVFTGGKPHRPVGCHVSRPGLPRA</sequence>
<dbReference type="GeneID" id="80019718"/>
<evidence type="ECO:0000313" key="2">
    <source>
        <dbReference type="Proteomes" id="UP000827768"/>
    </source>
</evidence>
<reference evidence="1" key="1">
    <citation type="submission" date="2021-09" db="EMBL/GenBank/DDBJ databases">
        <authorList>
            <person name="Andersen S.H."/>
            <person name="Beall E.A."/>
            <person name="Cappelle B."/>
            <person name="Falteisek K.J."/>
            <person name="Fenske B.A."/>
            <person name="Gansluckner N.W."/>
            <person name="Gilbertson S.M."/>
            <person name="Krings K.J."/>
            <person name="Mobeck M."/>
            <person name="Odeku J.O."/>
            <person name="Poncelet M.E."/>
            <person name="Rohr J.R."/>
            <person name="Rolands L."/>
            <person name="Whipple C.D."/>
            <person name="Whipple E.M."/>
            <person name="Spring A.M."/>
            <person name="Klyczek K."/>
            <person name="Garlena R.A."/>
            <person name="Russell D.A."/>
            <person name="Pope W.H."/>
            <person name="Jacobs-Sera D."/>
            <person name="Hatfull G.F."/>
        </authorList>
    </citation>
    <scope>NUCLEOTIDE SEQUENCE</scope>
</reference>
<dbReference type="Proteomes" id="UP000827768">
    <property type="component" value="Segment"/>
</dbReference>
<dbReference type="EMBL" id="OK040790">
    <property type="protein sequence ID" value="UDL15869.1"/>
    <property type="molecule type" value="Genomic_DNA"/>
</dbReference>
<name>A0AAE8YBF2_9CAUD</name>
<accession>A0AAE8YBF2</accession>
<dbReference type="RefSeq" id="YP_010755109.1">
    <property type="nucleotide sequence ID" value="NC_073468.1"/>
</dbReference>
<dbReference type="Gene3D" id="3.40.50.300">
    <property type="entry name" value="P-loop containing nucleotide triphosphate hydrolases"/>
    <property type="match status" value="1"/>
</dbReference>
<dbReference type="InterPro" id="IPR027417">
    <property type="entry name" value="P-loop_NTPase"/>
</dbReference>